<comment type="caution">
    <text evidence="3">The sequence shown here is derived from an EMBL/GenBank/DDBJ whole genome shotgun (WGS) entry which is preliminary data.</text>
</comment>
<dbReference type="GO" id="GO:0008168">
    <property type="term" value="F:methyltransferase activity"/>
    <property type="evidence" value="ECO:0007669"/>
    <property type="project" value="TreeGrafter"/>
</dbReference>
<evidence type="ECO:0000313" key="4">
    <source>
        <dbReference type="Proteomes" id="UP000266673"/>
    </source>
</evidence>
<organism evidence="3 4">
    <name type="scientific">Gigaspora rosea</name>
    <dbReference type="NCBI Taxonomy" id="44941"/>
    <lineage>
        <taxon>Eukaryota</taxon>
        <taxon>Fungi</taxon>
        <taxon>Fungi incertae sedis</taxon>
        <taxon>Mucoromycota</taxon>
        <taxon>Glomeromycotina</taxon>
        <taxon>Glomeromycetes</taxon>
        <taxon>Diversisporales</taxon>
        <taxon>Gigasporaceae</taxon>
        <taxon>Gigaspora</taxon>
    </lineage>
</organism>
<feature type="region of interest" description="Disordered" evidence="1">
    <location>
        <begin position="1"/>
        <end position="20"/>
    </location>
</feature>
<name>A0A397WBJ2_9GLOM</name>
<dbReference type="PANTHER" id="PTHR43591:SF24">
    <property type="entry name" value="2-METHOXY-6-POLYPRENYL-1,4-BENZOQUINOL METHYLASE, MITOCHONDRIAL"/>
    <property type="match status" value="1"/>
</dbReference>
<protein>
    <recommendedName>
        <fullName evidence="2">Methyltransferase domain-containing protein</fullName>
    </recommendedName>
</protein>
<dbReference type="STRING" id="44941.A0A397WBJ2"/>
<gene>
    <name evidence="3" type="ORF">C2G38_2136498</name>
</gene>
<feature type="domain" description="Methyltransferase" evidence="2">
    <location>
        <begin position="148"/>
        <end position="239"/>
    </location>
</feature>
<dbReference type="InterPro" id="IPR041698">
    <property type="entry name" value="Methyltransf_25"/>
</dbReference>
<evidence type="ECO:0000256" key="1">
    <source>
        <dbReference type="SAM" id="MobiDB-lite"/>
    </source>
</evidence>
<dbReference type="Pfam" id="PF13649">
    <property type="entry name" value="Methyltransf_25"/>
    <property type="match status" value="1"/>
</dbReference>
<evidence type="ECO:0000259" key="2">
    <source>
        <dbReference type="Pfam" id="PF13649"/>
    </source>
</evidence>
<evidence type="ECO:0000313" key="3">
    <source>
        <dbReference type="EMBL" id="RIB30133.1"/>
    </source>
</evidence>
<accession>A0A397WBJ2</accession>
<dbReference type="PANTHER" id="PTHR43591">
    <property type="entry name" value="METHYLTRANSFERASE"/>
    <property type="match status" value="1"/>
</dbReference>
<keyword evidence="4" id="KW-1185">Reference proteome</keyword>
<proteinExistence type="predicted"/>
<sequence>MGKSNSKSIQSSPSLSSISSVTSIPRLLKTHRQNKSSSSSALTYFSSSSSTQLSLNSPNSLNSHLEIMSQYPSSLNENLLNSDDFNICQYIGDRKYCKSGIEDVNYVYPVDDDEVDRCQMQHFLMKHIWEGNFSAPIEELLSSYDTKILDIGCGSGAWILEMATEYPRPQFVGIDIVPLYPSEIHPTNVKFRQANVLTGLPFEDETFDFVYMRFMTFAFTINDWERAIKEALRVTKKGGYVEIMETDLRWYNEGPFDKTSIGKFLQTQNMELIASPLIKKYLNKFSNSEINHEERKIAIGEWGGKLGKIYRELYGWGSRNLRKVITDNGINDANWDHTVEICLKQLNERRAYDEINRFWIVKSLETEEE</sequence>
<dbReference type="Proteomes" id="UP000266673">
    <property type="component" value="Unassembled WGS sequence"/>
</dbReference>
<dbReference type="AlphaFoldDB" id="A0A397WBJ2"/>
<dbReference type="InterPro" id="IPR029063">
    <property type="entry name" value="SAM-dependent_MTases_sf"/>
</dbReference>
<dbReference type="EMBL" id="QKWP01000020">
    <property type="protein sequence ID" value="RIB30133.1"/>
    <property type="molecule type" value="Genomic_DNA"/>
</dbReference>
<dbReference type="CDD" id="cd02440">
    <property type="entry name" value="AdoMet_MTases"/>
    <property type="match status" value="1"/>
</dbReference>
<dbReference type="SUPFAM" id="SSF53335">
    <property type="entry name" value="S-adenosyl-L-methionine-dependent methyltransferases"/>
    <property type="match status" value="1"/>
</dbReference>
<dbReference type="Gene3D" id="3.40.50.150">
    <property type="entry name" value="Vaccinia Virus protein VP39"/>
    <property type="match status" value="1"/>
</dbReference>
<reference evidence="3 4" key="1">
    <citation type="submission" date="2018-06" db="EMBL/GenBank/DDBJ databases">
        <title>Comparative genomics reveals the genomic features of Rhizophagus irregularis, R. cerebriforme, R. diaphanum and Gigaspora rosea, and their symbiotic lifestyle signature.</title>
        <authorList>
            <person name="Morin E."/>
            <person name="San Clemente H."/>
            <person name="Chen E.C.H."/>
            <person name="De La Providencia I."/>
            <person name="Hainaut M."/>
            <person name="Kuo A."/>
            <person name="Kohler A."/>
            <person name="Murat C."/>
            <person name="Tang N."/>
            <person name="Roy S."/>
            <person name="Loubradou J."/>
            <person name="Henrissat B."/>
            <person name="Grigoriev I.V."/>
            <person name="Corradi N."/>
            <person name="Roux C."/>
            <person name="Martin F.M."/>
        </authorList>
    </citation>
    <scope>NUCLEOTIDE SEQUENCE [LARGE SCALE GENOMIC DNA]</scope>
    <source>
        <strain evidence="3 4">DAOM 194757</strain>
    </source>
</reference>
<dbReference type="OrthoDB" id="2013972at2759"/>